<dbReference type="Proteomes" id="UP000253562">
    <property type="component" value="Unassembled WGS sequence"/>
</dbReference>
<dbReference type="AlphaFoldDB" id="A0A368KPS3"/>
<proteinExistence type="inferred from homology"/>
<protein>
    <recommendedName>
        <fullName evidence="3">Methyltransferase</fullName>
        <ecNumber evidence="3">2.1.1.-</ecNumber>
    </recommendedName>
</protein>
<dbReference type="InterPro" id="IPR029063">
    <property type="entry name" value="SAM-dependent_MTases_sf"/>
</dbReference>
<reference evidence="6 7" key="1">
    <citation type="submission" date="2018-07" db="EMBL/GenBank/DDBJ databases">
        <title>Comparative genomes isolates from brazilian mangrove.</title>
        <authorList>
            <person name="De Araujo J.E."/>
            <person name="Taketani R.G."/>
            <person name="Silva M.C.P."/>
            <person name="Lourenco M.V."/>
            <person name="Oliveira V.M."/>
            <person name="Andreote F.D."/>
        </authorList>
    </citation>
    <scope>NUCLEOTIDE SEQUENCE [LARGE SCALE GENOMIC DNA]</scope>
    <source>
        <strain evidence="6 7">HEX PRIS-MGV</strain>
    </source>
</reference>
<dbReference type="SMART" id="SM00470">
    <property type="entry name" value="ParB"/>
    <property type="match status" value="1"/>
</dbReference>
<evidence type="ECO:0000256" key="2">
    <source>
        <dbReference type="ARBA" id="ARBA00022679"/>
    </source>
</evidence>
<evidence type="ECO:0000256" key="4">
    <source>
        <dbReference type="SAM" id="Coils"/>
    </source>
</evidence>
<dbReference type="InterPro" id="IPR001091">
    <property type="entry name" value="RM_Methyltransferase"/>
</dbReference>
<feature type="domain" description="ParB-like N-terminal" evidence="5">
    <location>
        <begin position="35"/>
        <end position="122"/>
    </location>
</feature>
<comment type="similarity">
    <text evidence="3">Belongs to the N(4)/N(6)-methyltransferase family.</text>
</comment>
<dbReference type="SUPFAM" id="SSF110849">
    <property type="entry name" value="ParB/Sulfiredoxin"/>
    <property type="match status" value="1"/>
</dbReference>
<keyword evidence="1" id="KW-0489">Methyltransferase</keyword>
<accession>A0A368KPS3</accession>
<comment type="caution">
    <text evidence="6">The sequence shown here is derived from an EMBL/GenBank/DDBJ whole genome shotgun (WGS) entry which is preliminary data.</text>
</comment>
<evidence type="ECO:0000256" key="1">
    <source>
        <dbReference type="ARBA" id="ARBA00022603"/>
    </source>
</evidence>
<name>A0A368KPS3_9BACT</name>
<feature type="coiled-coil region" evidence="4">
    <location>
        <begin position="226"/>
        <end position="253"/>
    </location>
</feature>
<dbReference type="Gene3D" id="3.40.50.150">
    <property type="entry name" value="Vaccinia Virus protein VP39"/>
    <property type="match status" value="1"/>
</dbReference>
<dbReference type="GO" id="GO:0003677">
    <property type="term" value="F:DNA binding"/>
    <property type="evidence" value="ECO:0007669"/>
    <property type="project" value="InterPro"/>
</dbReference>
<evidence type="ECO:0000313" key="6">
    <source>
        <dbReference type="EMBL" id="RCS47649.1"/>
    </source>
</evidence>
<evidence type="ECO:0000313" key="7">
    <source>
        <dbReference type="Proteomes" id="UP000253562"/>
    </source>
</evidence>
<dbReference type="GO" id="GO:0007059">
    <property type="term" value="P:chromosome segregation"/>
    <property type="evidence" value="ECO:0007669"/>
    <property type="project" value="TreeGrafter"/>
</dbReference>
<dbReference type="SUPFAM" id="SSF53335">
    <property type="entry name" value="S-adenosyl-L-methionine-dependent methyltransferases"/>
    <property type="match status" value="1"/>
</dbReference>
<evidence type="ECO:0000259" key="5">
    <source>
        <dbReference type="SMART" id="SM00470"/>
    </source>
</evidence>
<dbReference type="InterPro" id="IPR036086">
    <property type="entry name" value="ParB/Sulfiredoxin_sf"/>
</dbReference>
<dbReference type="InterPro" id="IPR003115">
    <property type="entry name" value="ParB_N"/>
</dbReference>
<dbReference type="GO" id="GO:0032259">
    <property type="term" value="P:methylation"/>
    <property type="evidence" value="ECO:0007669"/>
    <property type="project" value="UniProtKB-KW"/>
</dbReference>
<dbReference type="GO" id="GO:0008170">
    <property type="term" value="F:N-methyltransferase activity"/>
    <property type="evidence" value="ECO:0007669"/>
    <property type="project" value="InterPro"/>
</dbReference>
<dbReference type="PANTHER" id="PTHR33375:SF1">
    <property type="entry name" value="CHROMOSOME-PARTITIONING PROTEIN PARB-RELATED"/>
    <property type="match status" value="1"/>
</dbReference>
<organism evidence="6 7">
    <name type="scientific">Bremerella cremea</name>
    <dbReference type="NCBI Taxonomy" id="1031537"/>
    <lineage>
        <taxon>Bacteria</taxon>
        <taxon>Pseudomonadati</taxon>
        <taxon>Planctomycetota</taxon>
        <taxon>Planctomycetia</taxon>
        <taxon>Pirellulales</taxon>
        <taxon>Pirellulaceae</taxon>
        <taxon>Bremerella</taxon>
    </lineage>
</organism>
<keyword evidence="2" id="KW-0808">Transferase</keyword>
<dbReference type="InterPro" id="IPR002941">
    <property type="entry name" value="DNA_methylase_N4/N6"/>
</dbReference>
<dbReference type="EC" id="2.1.1.-" evidence="3"/>
<dbReference type="Pfam" id="PF01555">
    <property type="entry name" value="N6_N4_Mtase"/>
    <property type="match status" value="1"/>
</dbReference>
<dbReference type="PRINTS" id="PR00508">
    <property type="entry name" value="S21N4MTFRASE"/>
</dbReference>
<dbReference type="GO" id="GO:0005694">
    <property type="term" value="C:chromosome"/>
    <property type="evidence" value="ECO:0007669"/>
    <property type="project" value="TreeGrafter"/>
</dbReference>
<evidence type="ECO:0000256" key="3">
    <source>
        <dbReference type="RuleBase" id="RU362026"/>
    </source>
</evidence>
<dbReference type="EMBL" id="QPEX01000028">
    <property type="protein sequence ID" value="RCS47649.1"/>
    <property type="molecule type" value="Genomic_DNA"/>
</dbReference>
<dbReference type="Pfam" id="PF02195">
    <property type="entry name" value="ParB_N"/>
    <property type="match status" value="1"/>
</dbReference>
<gene>
    <name evidence="6" type="ORF">DTL42_14095</name>
</gene>
<dbReference type="Gene3D" id="3.90.1530.10">
    <property type="entry name" value="Conserved hypothetical protein from pyrococcus furiosus pfu- 392566-001, ParB domain"/>
    <property type="match status" value="1"/>
</dbReference>
<dbReference type="PANTHER" id="PTHR33375">
    <property type="entry name" value="CHROMOSOME-PARTITIONING PROTEIN PARB-RELATED"/>
    <property type="match status" value="1"/>
</dbReference>
<dbReference type="InterPro" id="IPR050336">
    <property type="entry name" value="Chromosome_partition/occlusion"/>
</dbReference>
<sequence>MPFRNDRNSFNQARLVPCGCSGYIFTQGDHSMNTTSITISDIQIGERHRKELGDIGSLAHSISDDGLLQPIGVTPDNRLVFGYRRLLACRDNLAWTEIPAVVIDIENLTHGEWIENTIRKDLTLSEMVAITDALRDFTRGGDRRSDQYRKNGSGVTKKEACEIAGWKMDKYDDAKKVVENAIDELVSAMDKGEVSPHAAAQLVEEPEDIQREAVEKLGSAKTAAERRGILKTVRRLKNQKKLAERRKAELEAPLDPDSVKIFHTPLQQLQEVANLKSGSVQCVLTDIPYDGEFVSQIGDLARLASEVLVEGGIFICFVGQHKLNDKMRAFDEHLTYQWMGTSRWVGRCNQMHAVKVVSNYTPFVIYTKGQRKPDEWTKWVDTLDLDRQEKEYHPWQRPLAEVESLLLSFTKPGDLVVDPCGGGFTTAVACQRLGRQCISCDIEKAYVVQGLERLANAQASEEAESLDGTVPIDTDLIDNEQAA</sequence>
<keyword evidence="4" id="KW-0175">Coiled coil</keyword>